<evidence type="ECO:0000256" key="1">
    <source>
        <dbReference type="SAM" id="Phobius"/>
    </source>
</evidence>
<evidence type="ECO:0000313" key="2">
    <source>
        <dbReference type="EMBL" id="MBO1919839.1"/>
    </source>
</evidence>
<sequence length="40" mass="4565">MLDNFVHITTTAASGCIVALFAHWLRNRNDKKNRRPLANV</sequence>
<dbReference type="AlphaFoldDB" id="A0A939SRZ1"/>
<protein>
    <submittedName>
        <fullName evidence="2">Type I toxin-antitoxin system Fst family toxin</fullName>
    </submittedName>
</protein>
<name>A0A939SRZ1_STAXY</name>
<organism evidence="2">
    <name type="scientific">Staphylococcus xylosus</name>
    <dbReference type="NCBI Taxonomy" id="1288"/>
    <lineage>
        <taxon>Bacteria</taxon>
        <taxon>Bacillati</taxon>
        <taxon>Bacillota</taxon>
        <taxon>Bacilli</taxon>
        <taxon>Bacillales</taxon>
        <taxon>Staphylococcaceae</taxon>
        <taxon>Staphylococcus</taxon>
    </lineage>
</organism>
<accession>A0A939SRZ1</accession>
<feature type="transmembrane region" description="Helical" evidence="1">
    <location>
        <begin position="6"/>
        <end position="25"/>
    </location>
</feature>
<keyword evidence="1" id="KW-0812">Transmembrane</keyword>
<proteinExistence type="predicted"/>
<dbReference type="NCBIfam" id="NF033608">
    <property type="entry name" value="type_I_tox_Fst"/>
    <property type="match status" value="1"/>
</dbReference>
<gene>
    <name evidence="2" type="ORF">J4710_02870</name>
</gene>
<keyword evidence="1" id="KW-0472">Membrane</keyword>
<reference evidence="2" key="1">
    <citation type="submission" date="2021-03" db="EMBL/GenBank/DDBJ databases">
        <title>Molecular epidemiology and mechanisms of colistin and carbapenem resistance in Enterobacteriaceae from clinical isolates, the environment and porcine samples in Pretoria, South Africa.</title>
        <authorList>
            <person name="Bogoshi D."/>
            <person name="Mbelle N.M."/>
            <person name="Naidoo V."/>
            <person name="Osei Sekyere J."/>
        </authorList>
    </citation>
    <scope>NUCLEOTIDE SEQUENCE</scope>
    <source>
        <strain evidence="2">ESB009</strain>
    </source>
</reference>
<comment type="caution">
    <text evidence="2">The sequence shown here is derived from an EMBL/GenBank/DDBJ whole genome shotgun (WGS) entry which is preliminary data.</text>
</comment>
<keyword evidence="1" id="KW-1133">Transmembrane helix</keyword>
<dbReference type="EMBL" id="JAGETT010000010">
    <property type="protein sequence ID" value="MBO1919839.1"/>
    <property type="molecule type" value="Genomic_DNA"/>
</dbReference>